<sequence>MTIHRIDDVIRDQVLAQAQANLTSPYLTSLMPLISPSSCH</sequence>
<proteinExistence type="predicted"/>
<protein>
    <submittedName>
        <fullName evidence="1">Uncharacterized protein</fullName>
    </submittedName>
</protein>
<accession>R9L4W2</accession>
<dbReference type="AlphaFoldDB" id="R9L4W2"/>
<dbReference type="Proteomes" id="UP000019598">
    <property type="component" value="Unassembled WGS sequence"/>
</dbReference>
<dbReference type="STRING" id="1235795.C812_04002"/>
<dbReference type="HOGENOM" id="CLU_3293445_0_0_9"/>
<gene>
    <name evidence="1" type="ORF">C812_04002</name>
</gene>
<evidence type="ECO:0000313" key="1">
    <source>
        <dbReference type="EMBL" id="EOS53451.1"/>
    </source>
</evidence>
<dbReference type="EMBL" id="ASSZ01000037">
    <property type="protein sequence ID" value="EOS53451.1"/>
    <property type="molecule type" value="Genomic_DNA"/>
</dbReference>
<comment type="caution">
    <text evidence="1">The sequence shown here is derived from an EMBL/GenBank/DDBJ whole genome shotgun (WGS) entry which is preliminary data.</text>
</comment>
<reference evidence="1 2" key="1">
    <citation type="submission" date="2013-04" db="EMBL/GenBank/DDBJ databases">
        <title>The Genome Sequence of Paenibacillus barengoltzii G22.</title>
        <authorList>
            <consortium name="The Broad Institute Genomics Platform"/>
            <consortium name="The Broad Institute Genome Sequencing Center for Infectious Disease"/>
            <person name="Earl A."/>
            <person name="Xavier R."/>
            <person name="Elson C."/>
            <person name="Duck W."/>
            <person name="Walker B."/>
            <person name="Young S."/>
            <person name="Zeng Q."/>
            <person name="Gargeya S."/>
            <person name="Fitzgerald M."/>
            <person name="Haas B."/>
            <person name="Abouelleil A."/>
            <person name="Allen A.W."/>
            <person name="Alvarado L."/>
            <person name="Arachchi H.M."/>
            <person name="Berlin A.M."/>
            <person name="Chapman S.B."/>
            <person name="Gainer-Dewar J."/>
            <person name="Goldberg J."/>
            <person name="Griggs A."/>
            <person name="Gujja S."/>
            <person name="Hansen M."/>
            <person name="Howarth C."/>
            <person name="Imamovic A."/>
            <person name="Ireland A."/>
            <person name="Larimer J."/>
            <person name="McCowan C."/>
            <person name="Murphy C."/>
            <person name="Pearson M."/>
            <person name="Poon T.W."/>
            <person name="Priest M."/>
            <person name="Roberts A."/>
            <person name="Saif S."/>
            <person name="Shea T."/>
            <person name="Sisk P."/>
            <person name="Sykes S."/>
            <person name="Wortman J."/>
            <person name="Nusbaum C."/>
            <person name="Birren B."/>
        </authorList>
    </citation>
    <scope>NUCLEOTIDE SEQUENCE [LARGE SCALE GENOMIC DNA]</scope>
    <source>
        <strain evidence="1 2">G22</strain>
    </source>
</reference>
<name>R9L4W2_9BACL</name>
<organism evidence="1 2">
    <name type="scientific">Paenibacillus barengoltzii G22</name>
    <dbReference type="NCBI Taxonomy" id="1235795"/>
    <lineage>
        <taxon>Bacteria</taxon>
        <taxon>Bacillati</taxon>
        <taxon>Bacillota</taxon>
        <taxon>Bacilli</taxon>
        <taxon>Bacillales</taxon>
        <taxon>Paenibacillaceae</taxon>
        <taxon>Paenibacillus</taxon>
    </lineage>
</organism>
<evidence type="ECO:0000313" key="2">
    <source>
        <dbReference type="Proteomes" id="UP000019598"/>
    </source>
</evidence>